<dbReference type="EMBL" id="CP122539">
    <property type="protein sequence ID" value="WGH77116.1"/>
    <property type="molecule type" value="Genomic_DNA"/>
</dbReference>
<dbReference type="RefSeq" id="WP_279652969.1">
    <property type="nucleotide sequence ID" value="NZ_CP122539.1"/>
</dbReference>
<evidence type="ECO:0000313" key="2">
    <source>
        <dbReference type="EMBL" id="WGH77116.1"/>
    </source>
</evidence>
<protein>
    <submittedName>
        <fullName evidence="2">Transposase</fullName>
    </submittedName>
</protein>
<evidence type="ECO:0000259" key="1">
    <source>
        <dbReference type="Pfam" id="PF01610"/>
    </source>
</evidence>
<gene>
    <name evidence="2" type="ORF">P8625_13740</name>
</gene>
<accession>A0ABY8L7R8</accession>
<organism evidence="2 3">
    <name type="scientific">Tenacibaculum tangerinum</name>
    <dbReference type="NCBI Taxonomy" id="3038772"/>
    <lineage>
        <taxon>Bacteria</taxon>
        <taxon>Pseudomonadati</taxon>
        <taxon>Bacteroidota</taxon>
        <taxon>Flavobacteriia</taxon>
        <taxon>Flavobacteriales</taxon>
        <taxon>Flavobacteriaceae</taxon>
        <taxon>Tenacibaculum</taxon>
    </lineage>
</organism>
<sequence length="62" mass="7604">MNYFDNRRTKASAESFNTKVKAFKAQYRGVRDVKFFCLDELKFFPNHNFWNDLKRLFVFKNN</sequence>
<dbReference type="Pfam" id="PF01610">
    <property type="entry name" value="DDE_Tnp_ISL3"/>
    <property type="match status" value="1"/>
</dbReference>
<evidence type="ECO:0000313" key="3">
    <source>
        <dbReference type="Proteomes" id="UP001232001"/>
    </source>
</evidence>
<dbReference type="InterPro" id="IPR002560">
    <property type="entry name" value="Transposase_DDE"/>
</dbReference>
<name>A0ABY8L7R8_9FLAO</name>
<dbReference type="Proteomes" id="UP001232001">
    <property type="component" value="Chromosome"/>
</dbReference>
<feature type="domain" description="Transposase IS204/IS1001/IS1096/IS1165 DDE" evidence="1">
    <location>
        <begin position="1"/>
        <end position="37"/>
    </location>
</feature>
<proteinExistence type="predicted"/>
<reference evidence="2 3" key="1">
    <citation type="submission" date="2023-04" db="EMBL/GenBank/DDBJ databases">
        <title>Tenacibaculum tangerinum sp. nov., isolated from sea tidal flat of South Korea.</title>
        <authorList>
            <person name="Lee S.H."/>
            <person name="Kim J.-J."/>
        </authorList>
    </citation>
    <scope>NUCLEOTIDE SEQUENCE [LARGE SCALE GENOMIC DNA]</scope>
    <source>
        <strain evidence="2 3">GRR-S3-23</strain>
    </source>
</reference>
<keyword evidence="3" id="KW-1185">Reference proteome</keyword>